<dbReference type="EMBL" id="ML994738">
    <property type="protein sequence ID" value="KAF2175265.1"/>
    <property type="molecule type" value="Genomic_DNA"/>
</dbReference>
<keyword evidence="2" id="KW-0472">Membrane</keyword>
<dbReference type="InterPro" id="IPR025187">
    <property type="entry name" value="DUF4112"/>
</dbReference>
<evidence type="ECO:0008006" key="5">
    <source>
        <dbReference type="Google" id="ProtNLM"/>
    </source>
</evidence>
<dbReference type="Pfam" id="PF13430">
    <property type="entry name" value="DUF4112"/>
    <property type="match status" value="1"/>
</dbReference>
<keyword evidence="4" id="KW-1185">Reference proteome</keyword>
<feature type="compositionally biased region" description="Basic and acidic residues" evidence="1">
    <location>
        <begin position="183"/>
        <end position="199"/>
    </location>
</feature>
<organism evidence="3 4">
    <name type="scientific">Zopfia rhizophila CBS 207.26</name>
    <dbReference type="NCBI Taxonomy" id="1314779"/>
    <lineage>
        <taxon>Eukaryota</taxon>
        <taxon>Fungi</taxon>
        <taxon>Dikarya</taxon>
        <taxon>Ascomycota</taxon>
        <taxon>Pezizomycotina</taxon>
        <taxon>Dothideomycetes</taxon>
        <taxon>Dothideomycetes incertae sedis</taxon>
        <taxon>Zopfiaceae</taxon>
        <taxon>Zopfia</taxon>
    </lineage>
</organism>
<gene>
    <name evidence="3" type="ORF">K469DRAFT_765654</name>
</gene>
<evidence type="ECO:0000313" key="4">
    <source>
        <dbReference type="Proteomes" id="UP000800200"/>
    </source>
</evidence>
<name>A0A6A6D871_9PEZI</name>
<protein>
    <recommendedName>
        <fullName evidence="5">PH domain-containing protein</fullName>
    </recommendedName>
</protein>
<sequence>MTQLVAKYATKKLLSKEMDKYRSKDVAGQYDTFYELTPNPRKPGKMKKVKKQIPAYIPSHDAEILARARKRAYILDVCLFNFVGIRFGWSSVIGIIPAAGDVLDTLLSIMLIIRMNRIEGGLSYEKLTHMIFNLTVDFTIGLVPFHLDKNYKPKSFIDAEKDIPPASRPGPATVYEDFSDEEDGRRGPSYDDRHNDVRAPNRAYSRRKDRIPDEEMSLARHGSHR</sequence>
<evidence type="ECO:0000256" key="1">
    <source>
        <dbReference type="SAM" id="MobiDB-lite"/>
    </source>
</evidence>
<dbReference type="OrthoDB" id="2103474at2759"/>
<evidence type="ECO:0000256" key="2">
    <source>
        <dbReference type="SAM" id="Phobius"/>
    </source>
</evidence>
<feature type="transmembrane region" description="Helical" evidence="2">
    <location>
        <begin position="72"/>
        <end position="89"/>
    </location>
</feature>
<dbReference type="AlphaFoldDB" id="A0A6A6D871"/>
<dbReference type="PANTHER" id="PTHR35519:SF2">
    <property type="entry name" value="PH DOMAIN PROTEIN"/>
    <property type="match status" value="1"/>
</dbReference>
<feature type="region of interest" description="Disordered" evidence="1">
    <location>
        <begin position="159"/>
        <end position="225"/>
    </location>
</feature>
<reference evidence="3" key="1">
    <citation type="journal article" date="2020" name="Stud. Mycol.">
        <title>101 Dothideomycetes genomes: a test case for predicting lifestyles and emergence of pathogens.</title>
        <authorList>
            <person name="Haridas S."/>
            <person name="Albert R."/>
            <person name="Binder M."/>
            <person name="Bloem J."/>
            <person name="Labutti K."/>
            <person name="Salamov A."/>
            <person name="Andreopoulos B."/>
            <person name="Baker S."/>
            <person name="Barry K."/>
            <person name="Bills G."/>
            <person name="Bluhm B."/>
            <person name="Cannon C."/>
            <person name="Castanera R."/>
            <person name="Culley D."/>
            <person name="Daum C."/>
            <person name="Ezra D."/>
            <person name="Gonzalez J."/>
            <person name="Henrissat B."/>
            <person name="Kuo A."/>
            <person name="Liang C."/>
            <person name="Lipzen A."/>
            <person name="Lutzoni F."/>
            <person name="Magnuson J."/>
            <person name="Mondo S."/>
            <person name="Nolan M."/>
            <person name="Ohm R."/>
            <person name="Pangilinan J."/>
            <person name="Park H.-J."/>
            <person name="Ramirez L."/>
            <person name="Alfaro M."/>
            <person name="Sun H."/>
            <person name="Tritt A."/>
            <person name="Yoshinaga Y."/>
            <person name="Zwiers L.-H."/>
            <person name="Turgeon B."/>
            <person name="Goodwin S."/>
            <person name="Spatafora J."/>
            <person name="Crous P."/>
            <person name="Grigoriev I."/>
        </authorList>
    </citation>
    <scope>NUCLEOTIDE SEQUENCE</scope>
    <source>
        <strain evidence="3">CBS 207.26</strain>
    </source>
</reference>
<accession>A0A6A6D871</accession>
<evidence type="ECO:0000313" key="3">
    <source>
        <dbReference type="EMBL" id="KAF2175265.1"/>
    </source>
</evidence>
<dbReference type="Proteomes" id="UP000800200">
    <property type="component" value="Unassembled WGS sequence"/>
</dbReference>
<dbReference type="PANTHER" id="PTHR35519">
    <property type="entry name" value="MEMBRANE PROTEINS"/>
    <property type="match status" value="1"/>
</dbReference>
<proteinExistence type="predicted"/>
<keyword evidence="2" id="KW-0812">Transmembrane</keyword>
<keyword evidence="2" id="KW-1133">Transmembrane helix</keyword>